<evidence type="ECO:0000313" key="6">
    <source>
        <dbReference type="EMBL" id="EKX73739.1"/>
    </source>
</evidence>
<evidence type="ECO:0000256" key="4">
    <source>
        <dbReference type="SAM" id="MobiDB-lite"/>
    </source>
</evidence>
<accession>L1LEN3</accession>
<keyword evidence="7" id="KW-1185">Reference proteome</keyword>
<dbReference type="GO" id="GO:0006412">
    <property type="term" value="P:translation"/>
    <property type="evidence" value="ECO:0007669"/>
    <property type="project" value="InterPro"/>
</dbReference>
<evidence type="ECO:0000256" key="3">
    <source>
        <dbReference type="ARBA" id="ARBA00023274"/>
    </source>
</evidence>
<gene>
    <name evidence="6" type="ORF">BEWA_037760</name>
</gene>
<sequence>MFMRAFETAICRLRTANPVSASSYRCLFMVSHHLNDMGREVATQSGKIALIGAAVRNFSTKDNVNGDTIRKDIKIESNGTLRGIHYNEMCKPSQPGSRFTPHPFNRRFALSKRPLFPIEPRNLRILGLLRHKKRGRGKKSSAKGTRHKHQKNRGNKPRSRTSEGGQTPLYRRLPKWPEAWLSRQEKKYDTLNLAKLRYFIEKGRLDTRFTITQRHLHDSKCVRVKNGVHLFNVNDYPFPYKIDIQVASCDQSSINAIKRVGGTISIIYYDRVNLRAHLKPYKFEVLPRTARPDIAKVHELEKLRSRGCEVYYIKPLWLIKEEKRILTEMQELEAEILRSGAVETPVDDSKNHEEYLIQLYRQRLMEHNNPKGKDVESA</sequence>
<dbReference type="eggNOG" id="KOG0846">
    <property type="taxonomic scope" value="Eukaryota"/>
</dbReference>
<comment type="caution">
    <text evidence="6">The sequence shown here is derived from an EMBL/GenBank/DDBJ whole genome shotgun (WGS) entry which is preliminary data.</text>
</comment>
<comment type="similarity">
    <text evidence="1">Belongs to the universal ribosomal protein uL15 family.</text>
</comment>
<reference evidence="6 7" key="1">
    <citation type="journal article" date="2012" name="BMC Genomics">
        <title>Comparative genomic analysis and phylogenetic position of Theileria equi.</title>
        <authorList>
            <person name="Kappmeyer L.S."/>
            <person name="Thiagarajan M."/>
            <person name="Herndon D.R."/>
            <person name="Ramsay J.D."/>
            <person name="Caler E."/>
            <person name="Djikeng A."/>
            <person name="Gillespie J.J."/>
            <person name="Lau A.O."/>
            <person name="Roalson E.H."/>
            <person name="Silva J.C."/>
            <person name="Silva M.G."/>
            <person name="Suarez C.E."/>
            <person name="Ueti M.W."/>
            <person name="Nene V.M."/>
            <person name="Mealey R.H."/>
            <person name="Knowles D.P."/>
            <person name="Brayton K.A."/>
        </authorList>
    </citation>
    <scope>NUCLEOTIDE SEQUENCE [LARGE SCALE GENOMIC DNA]</scope>
    <source>
        <strain evidence="6 7">WA</strain>
    </source>
</reference>
<evidence type="ECO:0000313" key="7">
    <source>
        <dbReference type="Proteomes" id="UP000031512"/>
    </source>
</evidence>
<dbReference type="VEuPathDB" id="PiroplasmaDB:BEWA_037760"/>
<feature type="region of interest" description="Disordered" evidence="4">
    <location>
        <begin position="127"/>
        <end position="168"/>
    </location>
</feature>
<evidence type="ECO:0000259" key="5">
    <source>
        <dbReference type="Pfam" id="PF00828"/>
    </source>
</evidence>
<keyword evidence="2 6" id="KW-0689">Ribosomal protein</keyword>
<dbReference type="PANTHER" id="PTHR12934">
    <property type="entry name" value="50S RIBOSOMAL PROTEIN L15"/>
    <property type="match status" value="1"/>
</dbReference>
<dbReference type="GeneID" id="15806662"/>
<feature type="compositionally biased region" description="Basic residues" evidence="4">
    <location>
        <begin position="129"/>
        <end position="159"/>
    </location>
</feature>
<dbReference type="Pfam" id="PF00828">
    <property type="entry name" value="Ribosomal_L27A"/>
    <property type="match status" value="1"/>
</dbReference>
<dbReference type="GO" id="GO:0005762">
    <property type="term" value="C:mitochondrial large ribosomal subunit"/>
    <property type="evidence" value="ECO:0007669"/>
    <property type="project" value="TreeGrafter"/>
</dbReference>
<proteinExistence type="inferred from homology"/>
<feature type="domain" description="Large ribosomal subunit protein uL15/eL18" evidence="5">
    <location>
        <begin position="190"/>
        <end position="264"/>
    </location>
</feature>
<evidence type="ECO:0000256" key="2">
    <source>
        <dbReference type="ARBA" id="ARBA00022980"/>
    </source>
</evidence>
<dbReference type="InterPro" id="IPR021131">
    <property type="entry name" value="Ribosomal_uL15/eL18"/>
</dbReference>
<protein>
    <submittedName>
        <fullName evidence="6">60S ribosomal protein L15, putative</fullName>
    </submittedName>
</protein>
<dbReference type="Proteomes" id="UP000031512">
    <property type="component" value="Unassembled WGS sequence"/>
</dbReference>
<keyword evidence="3" id="KW-0687">Ribonucleoprotein</keyword>
<name>L1LEN3_THEEQ</name>
<dbReference type="OrthoDB" id="361383at2759"/>
<dbReference type="AlphaFoldDB" id="L1LEN3"/>
<dbReference type="SUPFAM" id="SSF52080">
    <property type="entry name" value="Ribosomal proteins L15p and L18e"/>
    <property type="match status" value="1"/>
</dbReference>
<dbReference type="STRING" id="1537102.L1LEN3"/>
<dbReference type="EMBL" id="ACOU01000002">
    <property type="protein sequence ID" value="EKX73739.1"/>
    <property type="molecule type" value="Genomic_DNA"/>
</dbReference>
<dbReference type="KEGG" id="beq:BEWA_037760"/>
<organism evidence="6 7">
    <name type="scientific">Theileria equi strain WA</name>
    <dbReference type="NCBI Taxonomy" id="1537102"/>
    <lineage>
        <taxon>Eukaryota</taxon>
        <taxon>Sar</taxon>
        <taxon>Alveolata</taxon>
        <taxon>Apicomplexa</taxon>
        <taxon>Aconoidasida</taxon>
        <taxon>Piroplasmida</taxon>
        <taxon>Theileriidae</taxon>
        <taxon>Theileria</taxon>
    </lineage>
</organism>
<dbReference type="PANTHER" id="PTHR12934:SF11">
    <property type="entry name" value="LARGE RIBOSOMAL SUBUNIT PROTEIN UL15M"/>
    <property type="match status" value="1"/>
</dbReference>
<dbReference type="RefSeq" id="XP_004833191.1">
    <property type="nucleotide sequence ID" value="XM_004833134.1"/>
</dbReference>
<evidence type="ECO:0000256" key="1">
    <source>
        <dbReference type="ARBA" id="ARBA00007320"/>
    </source>
</evidence>
<dbReference type="InterPro" id="IPR036227">
    <property type="entry name" value="Ribosomal_uL15/eL18_sf"/>
</dbReference>
<dbReference type="InterPro" id="IPR005749">
    <property type="entry name" value="Ribosomal_uL15_bac-type"/>
</dbReference>
<dbReference type="GO" id="GO:0003735">
    <property type="term" value="F:structural constituent of ribosome"/>
    <property type="evidence" value="ECO:0007669"/>
    <property type="project" value="InterPro"/>
</dbReference>